<gene>
    <name evidence="2" type="ORF">CGI_10026544</name>
</gene>
<feature type="compositionally biased region" description="Basic and acidic residues" evidence="1">
    <location>
        <begin position="635"/>
        <end position="668"/>
    </location>
</feature>
<feature type="region of interest" description="Disordered" evidence="1">
    <location>
        <begin position="613"/>
        <end position="672"/>
    </location>
</feature>
<protein>
    <submittedName>
        <fullName evidence="2">Uncharacterized protein</fullName>
    </submittedName>
</protein>
<sequence length="685" mass="79325">MTQEQFKHFCTKILEPKHAEHHNGKDTIQQKEKEWKLKMWHDHSDILNHSYVSFMTCFLYDPINFLTDEEYAERFPEKKKIDVQSFVERPQLYIFGLSGSSDKEQPTYTETRLEDLANVTEEVENIKSILRVFTGDNPARQFESGQQRGGKFSCVCGVPGSEHSNFMKCYFTEPLTLEERRKHAVSGQAWQSMASGVANPFQGLRKEHIIEELESRGIWLHDEKKPKVQAKLTEIIHGIVRPPAICCLHPLKSTSELNIKYYEILACEPLHDLTNVIQNLIQELPHHVGENNKQDFLSFSETTIGNKNQIKGSDARLYVVKLAKCSIQKYEEGKITESIPNLVNSLVDIVTICYSDYDTRSPKQLLWLYNQCFVFELLCKSVIGNPQKLTTRKFYGNHFHCITIHVPETARIFCIKSIVPEQEERSFGTLRRISEKTTNRQPKFVVDNAMLRMKFQTSLNNPTETIAKQNSTVSKQAKLLPAKKRTVLQSTLLKKFPLLIQSHLERIADFVLPGKNVWWSVDAEDGMIFHDGPEDHERRPDGPQLHHFRSRSLKEERNWIKQKWQECLNHFASGELQLPFRRLKTYEDGKIIYISKGTKAHEQYTGLMAEQNEESGVRLGRPDQEPDGGSLEPLDDGKSEKRYTDLRSKNEESGVRLEPSHDMDKENEPLEEDLLYLYGMIPEDR</sequence>
<dbReference type="InParanoid" id="K1S0T7"/>
<organism evidence="2">
    <name type="scientific">Magallana gigas</name>
    <name type="common">Pacific oyster</name>
    <name type="synonym">Crassostrea gigas</name>
    <dbReference type="NCBI Taxonomy" id="29159"/>
    <lineage>
        <taxon>Eukaryota</taxon>
        <taxon>Metazoa</taxon>
        <taxon>Spiralia</taxon>
        <taxon>Lophotrochozoa</taxon>
        <taxon>Mollusca</taxon>
        <taxon>Bivalvia</taxon>
        <taxon>Autobranchia</taxon>
        <taxon>Pteriomorphia</taxon>
        <taxon>Ostreida</taxon>
        <taxon>Ostreoidea</taxon>
        <taxon>Ostreidae</taxon>
        <taxon>Magallana</taxon>
    </lineage>
</organism>
<dbReference type="EMBL" id="JH818113">
    <property type="protein sequence ID" value="EKC40856.1"/>
    <property type="molecule type" value="Genomic_DNA"/>
</dbReference>
<evidence type="ECO:0000256" key="1">
    <source>
        <dbReference type="SAM" id="MobiDB-lite"/>
    </source>
</evidence>
<dbReference type="AlphaFoldDB" id="K1S0T7"/>
<proteinExistence type="predicted"/>
<accession>K1S0T7</accession>
<reference evidence="2" key="1">
    <citation type="journal article" date="2012" name="Nature">
        <title>The oyster genome reveals stress adaptation and complexity of shell formation.</title>
        <authorList>
            <person name="Zhang G."/>
            <person name="Fang X."/>
            <person name="Guo X."/>
            <person name="Li L."/>
            <person name="Luo R."/>
            <person name="Xu F."/>
            <person name="Yang P."/>
            <person name="Zhang L."/>
            <person name="Wang X."/>
            <person name="Qi H."/>
            <person name="Xiong Z."/>
            <person name="Que H."/>
            <person name="Xie Y."/>
            <person name="Holland P.W."/>
            <person name="Paps J."/>
            <person name="Zhu Y."/>
            <person name="Wu F."/>
            <person name="Chen Y."/>
            <person name="Wang J."/>
            <person name="Peng C."/>
            <person name="Meng J."/>
            <person name="Yang L."/>
            <person name="Liu J."/>
            <person name="Wen B."/>
            <person name="Zhang N."/>
            <person name="Huang Z."/>
            <person name="Zhu Q."/>
            <person name="Feng Y."/>
            <person name="Mount A."/>
            <person name="Hedgecock D."/>
            <person name="Xu Z."/>
            <person name="Liu Y."/>
            <person name="Domazet-Loso T."/>
            <person name="Du Y."/>
            <person name="Sun X."/>
            <person name="Zhang S."/>
            <person name="Liu B."/>
            <person name="Cheng P."/>
            <person name="Jiang X."/>
            <person name="Li J."/>
            <person name="Fan D."/>
            <person name="Wang W."/>
            <person name="Fu W."/>
            <person name="Wang T."/>
            <person name="Wang B."/>
            <person name="Zhang J."/>
            <person name="Peng Z."/>
            <person name="Li Y."/>
            <person name="Li N."/>
            <person name="Wang J."/>
            <person name="Chen M."/>
            <person name="He Y."/>
            <person name="Tan F."/>
            <person name="Song X."/>
            <person name="Zheng Q."/>
            <person name="Huang R."/>
            <person name="Yang H."/>
            <person name="Du X."/>
            <person name="Chen L."/>
            <person name="Yang M."/>
            <person name="Gaffney P.M."/>
            <person name="Wang S."/>
            <person name="Luo L."/>
            <person name="She Z."/>
            <person name="Ming Y."/>
            <person name="Huang W."/>
            <person name="Zhang S."/>
            <person name="Huang B."/>
            <person name="Zhang Y."/>
            <person name="Qu T."/>
            <person name="Ni P."/>
            <person name="Miao G."/>
            <person name="Wang J."/>
            <person name="Wang Q."/>
            <person name="Steinberg C.E."/>
            <person name="Wang H."/>
            <person name="Li N."/>
            <person name="Qian L."/>
            <person name="Zhang G."/>
            <person name="Li Y."/>
            <person name="Yang H."/>
            <person name="Liu X."/>
            <person name="Wang J."/>
            <person name="Yin Y."/>
            <person name="Wang J."/>
        </authorList>
    </citation>
    <scope>NUCLEOTIDE SEQUENCE [LARGE SCALE GENOMIC DNA]</scope>
    <source>
        <strain evidence="2">05x7-T-G4-1.051#20</strain>
    </source>
</reference>
<name>K1S0T7_MAGGI</name>
<evidence type="ECO:0000313" key="2">
    <source>
        <dbReference type="EMBL" id="EKC40856.1"/>
    </source>
</evidence>
<dbReference type="HOGENOM" id="CLU_401843_0_0_1"/>